<reference evidence="1 2" key="1">
    <citation type="journal article" date="2016" name="Nat. Commun.">
        <title>Thousands of microbial genomes shed light on interconnected biogeochemical processes in an aquifer system.</title>
        <authorList>
            <person name="Anantharaman K."/>
            <person name="Brown C.T."/>
            <person name="Hug L.A."/>
            <person name="Sharon I."/>
            <person name="Castelle C.J."/>
            <person name="Probst A.J."/>
            <person name="Thomas B.C."/>
            <person name="Singh A."/>
            <person name="Wilkins M.J."/>
            <person name="Karaoz U."/>
            <person name="Brodie E.L."/>
            <person name="Williams K.H."/>
            <person name="Hubbard S.S."/>
            <person name="Banfield J.F."/>
        </authorList>
    </citation>
    <scope>NUCLEOTIDE SEQUENCE [LARGE SCALE GENOMIC DNA]</scope>
</reference>
<gene>
    <name evidence="1" type="ORF">A2826_03125</name>
</gene>
<accession>A0A1F5NSA0</accession>
<dbReference type="AlphaFoldDB" id="A0A1F5NSA0"/>
<name>A0A1F5NSA0_9BACT</name>
<dbReference type="Proteomes" id="UP000177912">
    <property type="component" value="Unassembled WGS sequence"/>
</dbReference>
<organism evidence="1 2">
    <name type="scientific">Candidatus Doudnabacteria bacterium RIFCSPHIGHO2_01_FULL_43_23</name>
    <dbReference type="NCBI Taxonomy" id="1817822"/>
    <lineage>
        <taxon>Bacteria</taxon>
        <taxon>Candidatus Doudnaibacteriota</taxon>
    </lineage>
</organism>
<evidence type="ECO:0000313" key="1">
    <source>
        <dbReference type="EMBL" id="OGE80230.1"/>
    </source>
</evidence>
<sequence length="139" mass="15339">MFITTEQANAITRQEELQSIVRLNLGGATGLFGLQSVKQRQEEISAGLTVWGTKESLKSRIEGAPWKGVPISDFGEALPADLLRCAKEIATHLEGCGLLVERLHYHDRPLECVCLKVAWKGINAYVGPKKSKGIFYLND</sequence>
<dbReference type="STRING" id="1817822.A2826_03125"/>
<evidence type="ECO:0000313" key="2">
    <source>
        <dbReference type="Proteomes" id="UP000177912"/>
    </source>
</evidence>
<proteinExistence type="predicted"/>
<comment type="caution">
    <text evidence="1">The sequence shown here is derived from an EMBL/GenBank/DDBJ whole genome shotgun (WGS) entry which is preliminary data.</text>
</comment>
<dbReference type="EMBL" id="MFEI01000037">
    <property type="protein sequence ID" value="OGE80230.1"/>
    <property type="molecule type" value="Genomic_DNA"/>
</dbReference>
<protein>
    <submittedName>
        <fullName evidence="1">Uncharacterized protein</fullName>
    </submittedName>
</protein>